<evidence type="ECO:0000313" key="4">
    <source>
        <dbReference type="EMBL" id="MQR51177.1"/>
    </source>
</evidence>
<proteinExistence type="predicted"/>
<feature type="region of interest" description="Disordered" evidence="1">
    <location>
        <begin position="845"/>
        <end position="868"/>
    </location>
</feature>
<evidence type="ECO:0000259" key="3">
    <source>
        <dbReference type="Pfam" id="PF07916"/>
    </source>
</evidence>
<feature type="transmembrane region" description="Helical" evidence="2">
    <location>
        <begin position="61"/>
        <end position="81"/>
    </location>
</feature>
<dbReference type="Pfam" id="PF07916">
    <property type="entry name" value="TraG_N"/>
    <property type="match status" value="1"/>
</dbReference>
<feature type="region of interest" description="Disordered" evidence="1">
    <location>
        <begin position="684"/>
        <end position="704"/>
    </location>
</feature>
<evidence type="ECO:0000313" key="5">
    <source>
        <dbReference type="EMBL" id="MQZ28884.1"/>
    </source>
</evidence>
<reference evidence="4 6" key="2">
    <citation type="submission" date="2019-10" db="EMBL/GenBank/DDBJ databases">
        <title>Genetic environment of the oxa23 gene and comparative analysis of carbapenem resistant Acinetobacter baumannii isolates belonging to global clone 1, lineage 2 recovered in a burns hospital outbreak in 2012-2013.</title>
        <authorList>
            <person name="Douraghi M."/>
            <person name="Aris P."/>
            <person name="Kenyon J."/>
            <person name="Hamidian M."/>
        </authorList>
    </citation>
    <scope>NUCLEOTIDE SEQUENCE [LARGE SCALE GENOMIC DNA]</scope>
    <source>
        <strain evidence="4 6">ABS103</strain>
    </source>
</reference>
<protein>
    <submittedName>
        <fullName evidence="5">Conjugal transfer protein TraG</fullName>
    </submittedName>
</protein>
<feature type="transmembrane region" description="Helical" evidence="2">
    <location>
        <begin position="30"/>
        <end position="49"/>
    </location>
</feature>
<evidence type="ECO:0000256" key="2">
    <source>
        <dbReference type="SAM" id="Phobius"/>
    </source>
</evidence>
<dbReference type="AlphaFoldDB" id="A0A646LXA4"/>
<keyword evidence="2" id="KW-0812">Transmembrane</keyword>
<sequence>MDFEVITFAGGDWLRMIFNSVAMIFGNGDYWLALRTLAVATFTGIMLKVTFSRDGLHNVRYMLVLVFFIYAVLIPKVNVVITDKAVPSNSAVVANVPIGLAGIASVGSRFSFWLAKAVETTTTLPDQAKYTQTGFGFYSELMNSFKGIRITNPNTIESYRQFFNSCIIVDGIGHKRFTFEELMNAGNLDQFLKTHVNNNVAGFTYTSSTGDKSFQYCVDGYNLISQDLTGSVNDAIRLASITFTDRYKSVDSANQLVQNSMTEIMRSFTNIALSKEAISKQYMLYNELDSSVSRMAAEVSDDSMQNYIIAKANLERQTTFNAVGKVAADKLPILKIILEGIIYGSFPLVVMIALVAPAPVSITYAKVVIWIALWTPLFAFLHFGQTYFAANHLQSLASLNNGLSPNAISGLNHYLSEASDTAGYLMVSLPIIAWLFVSASGAMLASLTTRFAQGYEKSAESAASETVDGKGSANGRDWKYEQQAESINSTMPAASFSPSLAGAGLAGANVSSVLNSGTGVTTSSSNNVQMSQPKSDLYVSNQAAQQYAESTTASLQKAQSYVSSTQQSLTESISATLSQTQAAVHKIMNSDSMSTAAKHAVSEAMDNSRTSLTQSMSNWGKANGFNVTDEMSGRLGLSFFGSSAGAGVGALNTEEQRFAQAYMTSTTGQAAISNAVSNVNETIRNSTQMESDETSSGIQSSLDRMKQASTAYSQALSRKEEASWKADIARTNAESMTTDQTDRLLSHAIKEGYSPAQYDQLIRNVRDGDSAAIAQYGSLVESANMKMDGHEAIAKSYENQAEKIATNGKQSLIDSRDKYEDRVIAQHAENDGHVASQSVAQAPNMADPTAQGIGGGNIGNGTDNAHLTSITGKGEKAEALYEKTGEQANAAAHTAGSVLGTVVKNGPIVNTLKVGEKIGKMYDEFKSAYNSSSDDPMDGNRKK</sequence>
<dbReference type="InterPro" id="IPR012931">
    <property type="entry name" value="TraG_N_Proteobacteria"/>
</dbReference>
<evidence type="ECO:0000256" key="1">
    <source>
        <dbReference type="SAM" id="MobiDB-lite"/>
    </source>
</evidence>
<reference evidence="5" key="1">
    <citation type="submission" date="2019-09" db="EMBL/GenBank/DDBJ databases">
        <title>Distinct mechanisms of dissemination of NDM-1 metallo-beta-betalactamase in Acinetobacter species spp. in Argentina.</title>
        <authorList>
            <person name="Maria R.S."/>
            <person name="Adams M.D."/>
        </authorList>
    </citation>
    <scope>NUCLEOTIDE SEQUENCE</scope>
    <source>
        <strain evidence="5">AMA3</strain>
    </source>
</reference>
<feature type="transmembrane region" description="Helical" evidence="2">
    <location>
        <begin position="367"/>
        <end position="390"/>
    </location>
</feature>
<comment type="caution">
    <text evidence="5">The sequence shown here is derived from an EMBL/GenBank/DDBJ whole genome shotgun (WGS) entry which is preliminary data.</text>
</comment>
<dbReference type="RefSeq" id="WP_002039367.1">
    <property type="nucleotide sequence ID" value="NZ_CAXNZP010000051.1"/>
</dbReference>
<dbReference type="EMBL" id="VYTF01000031">
    <property type="protein sequence ID" value="MQZ28884.1"/>
    <property type="molecule type" value="Genomic_DNA"/>
</dbReference>
<feature type="domain" description="TraG N-terminal Proteobacteria" evidence="3">
    <location>
        <begin position="4"/>
        <end position="456"/>
    </location>
</feature>
<keyword evidence="2" id="KW-0472">Membrane</keyword>
<organism evidence="5">
    <name type="scientific">Acinetobacter baumannii</name>
    <dbReference type="NCBI Taxonomy" id="470"/>
    <lineage>
        <taxon>Bacteria</taxon>
        <taxon>Pseudomonadati</taxon>
        <taxon>Pseudomonadota</taxon>
        <taxon>Gammaproteobacteria</taxon>
        <taxon>Moraxellales</taxon>
        <taxon>Moraxellaceae</taxon>
        <taxon>Acinetobacter</taxon>
        <taxon>Acinetobacter calcoaceticus/baumannii complex</taxon>
    </lineage>
</organism>
<dbReference type="EMBL" id="WIOC01000032">
    <property type="protein sequence ID" value="MQR51177.1"/>
    <property type="molecule type" value="Genomic_DNA"/>
</dbReference>
<gene>
    <name evidence="4" type="ORF">F2P40_17935</name>
    <name evidence="5" type="ORF">F4T87_18000</name>
</gene>
<dbReference type="Proteomes" id="UP000461234">
    <property type="component" value="Unassembled WGS sequence"/>
</dbReference>
<feature type="transmembrane region" description="Helical" evidence="2">
    <location>
        <begin position="424"/>
        <end position="447"/>
    </location>
</feature>
<name>A0A646LXA4_ACIBA</name>
<feature type="transmembrane region" description="Helical" evidence="2">
    <location>
        <begin position="340"/>
        <end position="360"/>
    </location>
</feature>
<accession>A0A646LXA4</accession>
<evidence type="ECO:0000313" key="6">
    <source>
        <dbReference type="Proteomes" id="UP000461234"/>
    </source>
</evidence>
<keyword evidence="2" id="KW-1133">Transmembrane helix</keyword>